<protein>
    <submittedName>
        <fullName evidence="5">Eosinophil peroxidase-like</fullName>
    </submittedName>
</protein>
<dbReference type="SUPFAM" id="SSF48113">
    <property type="entry name" value="Heme-dependent peroxidases"/>
    <property type="match status" value="1"/>
</dbReference>
<keyword evidence="2" id="KW-0964">Secreted</keyword>
<proteinExistence type="predicted"/>
<dbReference type="PROSITE" id="PS50292">
    <property type="entry name" value="PEROXIDASE_3"/>
    <property type="match status" value="1"/>
</dbReference>
<dbReference type="Gene3D" id="1.10.640.10">
    <property type="entry name" value="Haem peroxidase domain superfamily, animal type"/>
    <property type="match status" value="1"/>
</dbReference>
<dbReference type="Proteomes" id="UP000515154">
    <property type="component" value="Unplaced"/>
</dbReference>
<dbReference type="PANTHER" id="PTHR11475:SF4">
    <property type="entry name" value="CHORION PEROXIDASE"/>
    <property type="match status" value="1"/>
</dbReference>
<dbReference type="InterPro" id="IPR010255">
    <property type="entry name" value="Haem_peroxidase_sf"/>
</dbReference>
<reference evidence="5" key="1">
    <citation type="submission" date="2025-08" db="UniProtKB">
        <authorList>
            <consortium name="RefSeq"/>
        </authorList>
    </citation>
    <scope>IDENTIFICATION</scope>
</reference>
<evidence type="ECO:0000256" key="1">
    <source>
        <dbReference type="ARBA" id="ARBA00004613"/>
    </source>
</evidence>
<keyword evidence="4" id="KW-1185">Reference proteome</keyword>
<dbReference type="InterPro" id="IPR037120">
    <property type="entry name" value="Haem_peroxidase_sf_animal"/>
</dbReference>
<dbReference type="GO" id="GO:0020037">
    <property type="term" value="F:heme binding"/>
    <property type="evidence" value="ECO:0007669"/>
    <property type="project" value="InterPro"/>
</dbReference>
<dbReference type="KEGG" id="osn:118760975"/>
<comment type="subcellular location">
    <subcellularLocation>
        <location evidence="1">Secreted</location>
    </subcellularLocation>
</comment>
<evidence type="ECO:0000256" key="3">
    <source>
        <dbReference type="ARBA" id="ARBA00023180"/>
    </source>
</evidence>
<dbReference type="RefSeq" id="XP_036354503.1">
    <property type="nucleotide sequence ID" value="XM_036498610.1"/>
</dbReference>
<name>A0A7E6EGN1_9MOLL</name>
<gene>
    <name evidence="5" type="primary">LOC118760975</name>
</gene>
<evidence type="ECO:0000313" key="4">
    <source>
        <dbReference type="Proteomes" id="UP000515154"/>
    </source>
</evidence>
<accession>A0A7E6EGN1</accession>
<dbReference type="Pfam" id="PF03098">
    <property type="entry name" value="An_peroxidase"/>
    <property type="match status" value="1"/>
</dbReference>
<dbReference type="GO" id="GO:0004601">
    <property type="term" value="F:peroxidase activity"/>
    <property type="evidence" value="ECO:0007669"/>
    <property type="project" value="InterPro"/>
</dbReference>
<dbReference type="PANTHER" id="PTHR11475">
    <property type="entry name" value="OXIDASE/PEROXIDASE"/>
    <property type="match status" value="1"/>
</dbReference>
<evidence type="ECO:0000313" key="5">
    <source>
        <dbReference type="RefSeq" id="XP_036354503.1"/>
    </source>
</evidence>
<keyword evidence="3" id="KW-0325">Glycoprotein</keyword>
<dbReference type="InterPro" id="IPR019791">
    <property type="entry name" value="Haem_peroxidase_animal"/>
</dbReference>
<organism evidence="4 5">
    <name type="scientific">Octopus sinensis</name>
    <name type="common">East Asian common octopus</name>
    <dbReference type="NCBI Taxonomy" id="2607531"/>
    <lineage>
        <taxon>Eukaryota</taxon>
        <taxon>Metazoa</taxon>
        <taxon>Spiralia</taxon>
        <taxon>Lophotrochozoa</taxon>
        <taxon>Mollusca</taxon>
        <taxon>Cephalopoda</taxon>
        <taxon>Coleoidea</taxon>
        <taxon>Octopodiformes</taxon>
        <taxon>Octopoda</taxon>
        <taxon>Incirrata</taxon>
        <taxon>Octopodidae</taxon>
        <taxon>Octopus</taxon>
    </lineage>
</organism>
<dbReference type="AlphaFoldDB" id="A0A7E6EGN1"/>
<evidence type="ECO:0000256" key="2">
    <source>
        <dbReference type="ARBA" id="ARBA00022525"/>
    </source>
</evidence>
<sequence length="246" mass="27646">MDEHNRLVSKMTAFHRPNPSFEARKLLIGIFQHITYNEYLPMLLGASTPVRSLTTGTRTPISSTLPMVSHSFVLAYKLAMASMLRETVTIDATPNINLKGILNDQTKIDTATKLASITKGMLTDCSLKIGKEIPCNFRNDCAYSDVVSVLSQDARYFGIPTYFVWLHITNSLPAANLPLHDTTNKNQLLTFYGNPYDIGFLPGAFSEEINGPSMLGVTLTKLFEFQFKKLQEGDRFYYENVNIFQP</sequence>
<dbReference type="GO" id="GO:0006979">
    <property type="term" value="P:response to oxidative stress"/>
    <property type="evidence" value="ECO:0007669"/>
    <property type="project" value="InterPro"/>
</dbReference>
<feature type="non-terminal residue" evidence="5">
    <location>
        <position position="246"/>
    </location>
</feature>
<dbReference type="GO" id="GO:0005576">
    <property type="term" value="C:extracellular region"/>
    <property type="evidence" value="ECO:0007669"/>
    <property type="project" value="UniProtKB-SubCell"/>
</dbReference>